<keyword evidence="2" id="KW-1185">Reference proteome</keyword>
<evidence type="ECO:0008006" key="3">
    <source>
        <dbReference type="Google" id="ProtNLM"/>
    </source>
</evidence>
<gene>
    <name evidence="1" type="ORF">IC235_01220</name>
</gene>
<protein>
    <recommendedName>
        <fullName evidence="3">T9SS type A sorting domain-containing protein</fullName>
    </recommendedName>
</protein>
<dbReference type="Proteomes" id="UP000612233">
    <property type="component" value="Unassembled WGS sequence"/>
</dbReference>
<reference evidence="1" key="1">
    <citation type="submission" date="2020-09" db="EMBL/GenBank/DDBJ databases">
        <authorList>
            <person name="Kim M.K."/>
        </authorList>
    </citation>
    <scope>NUCLEOTIDE SEQUENCE</scope>
    <source>
        <strain evidence="1">BT664</strain>
    </source>
</reference>
<accession>A0A927GHW4</accession>
<organism evidence="1 2">
    <name type="scientific">Hymenobacter montanus</name>
    <dbReference type="NCBI Taxonomy" id="2771359"/>
    <lineage>
        <taxon>Bacteria</taxon>
        <taxon>Pseudomonadati</taxon>
        <taxon>Bacteroidota</taxon>
        <taxon>Cytophagia</taxon>
        <taxon>Cytophagales</taxon>
        <taxon>Hymenobacteraceae</taxon>
        <taxon>Hymenobacter</taxon>
    </lineage>
</organism>
<dbReference type="AlphaFoldDB" id="A0A927GHW4"/>
<name>A0A927GHW4_9BACT</name>
<sequence>MRHTYRWVRPLLAALLIFMGFTVQAQQVWRPFRLGLIYAYKEASGSNTNLIHTLRADSAYATPTGDSVYAFNRRLRSSAGTTFPQGSVKSRNNLFGALLRWRPGQKSYTLEALAQADVQAPVSLELFPQAPVGSTWNASTQPLRTATLLSRNWETISPGVEDSVAVINVTASGTTTAIRLSRRYGLLAGPQWLGGATGLPLVQAALPATFEQSLYNPLRLFDVRPGDEFGYQEVDVVSPVQCSDKKKLRRIVSRRLTADSLVITYQEQLRDEEFGYAGVCSLPARVTYGPITIKRWAMARVGNQWEASGATLQLGALRLLTGEYVPGPANSYLLVGLPIGSGGAAGCAPAAGRISYTPYYWRNRPQSGATPIYGAGLDYDAWQYSFAPGFTTSFEGWDNLIYSRKSVNGVTQVCGSPQGFVNLLPTRAAQAAALATLHPNPATESATLTLAQPARVGQVLTLTDVLGRNVWSAPVPAGQTTVAVPLAGQPAGLYLLTLSGPAGHTGTWKLHHE</sequence>
<proteinExistence type="predicted"/>
<evidence type="ECO:0000313" key="1">
    <source>
        <dbReference type="EMBL" id="MBD2766509.1"/>
    </source>
</evidence>
<dbReference type="RefSeq" id="WP_191003330.1">
    <property type="nucleotide sequence ID" value="NZ_JACXAD010000001.1"/>
</dbReference>
<evidence type="ECO:0000313" key="2">
    <source>
        <dbReference type="Proteomes" id="UP000612233"/>
    </source>
</evidence>
<comment type="caution">
    <text evidence="1">The sequence shown here is derived from an EMBL/GenBank/DDBJ whole genome shotgun (WGS) entry which is preliminary data.</text>
</comment>
<dbReference type="EMBL" id="JACXAD010000001">
    <property type="protein sequence ID" value="MBD2766509.1"/>
    <property type="molecule type" value="Genomic_DNA"/>
</dbReference>